<dbReference type="SUPFAM" id="SSF52266">
    <property type="entry name" value="SGNH hydrolase"/>
    <property type="match status" value="1"/>
</dbReference>
<name>A0A9X1B4G0_9GAMM</name>
<protein>
    <recommendedName>
        <fullName evidence="1">SGNH hydrolase-type esterase domain-containing protein</fullName>
    </recommendedName>
</protein>
<feature type="domain" description="SGNH hydrolase-type esterase" evidence="1">
    <location>
        <begin position="51"/>
        <end position="210"/>
    </location>
</feature>
<proteinExistence type="predicted"/>
<accession>A0A9X1B4G0</accession>
<evidence type="ECO:0000259" key="1">
    <source>
        <dbReference type="Pfam" id="PF13472"/>
    </source>
</evidence>
<reference evidence="2 3" key="1">
    <citation type="journal article" date="2020" name="Microorganisms">
        <title>Osmotic Adaptation and Compatible Solute Biosynthesis of Phototrophic Bacteria as Revealed from Genome Analyses.</title>
        <authorList>
            <person name="Imhoff J.F."/>
            <person name="Rahn T."/>
            <person name="Kunzel S."/>
            <person name="Keller A."/>
            <person name="Neulinger S.C."/>
        </authorList>
    </citation>
    <scope>NUCLEOTIDE SEQUENCE [LARGE SCALE GENOMIC DNA]</scope>
    <source>
        <strain evidence="2 3">DSM 25653</strain>
    </source>
</reference>
<dbReference type="CDD" id="cd01822">
    <property type="entry name" value="Lysophospholipase_L1_like"/>
    <property type="match status" value="1"/>
</dbReference>
<dbReference type="AlphaFoldDB" id="A0A9X1B4G0"/>
<keyword evidence="3" id="KW-1185">Reference proteome</keyword>
<dbReference type="InterPro" id="IPR036514">
    <property type="entry name" value="SGNH_hydro_sf"/>
</dbReference>
<dbReference type="GO" id="GO:0004622">
    <property type="term" value="F:phosphatidylcholine lysophospholipase activity"/>
    <property type="evidence" value="ECO:0007669"/>
    <property type="project" value="TreeGrafter"/>
</dbReference>
<comment type="caution">
    <text evidence="2">The sequence shown here is derived from an EMBL/GenBank/DDBJ whole genome shotgun (WGS) entry which is preliminary data.</text>
</comment>
<sequence>MTEAIELTETKELAKSRATAEAKTAADTAGPIEAAESTQAAGQTVTPVLLVLGDSLSAAYGLPLDQGWVNLLQARIDERALPYRVVNAAISGDTIAGGLSRLPALLADHQPEIVLIELGANDGLRGFPPSKIEDDLVTLVEQAQAADAQVVLIGLRLPPNYGPAYTKRFQRLFANAAERTGVALVPRLLAGVADDLALMQADGLHPTAEAQPMILETVWPLLAPLLISTD</sequence>
<dbReference type="InterPro" id="IPR051532">
    <property type="entry name" value="Ester_Hydrolysis_Enzymes"/>
</dbReference>
<dbReference type="Proteomes" id="UP001138768">
    <property type="component" value="Unassembled WGS sequence"/>
</dbReference>
<dbReference type="EMBL" id="NRRY01000021">
    <property type="protein sequence ID" value="MBK1619425.1"/>
    <property type="molecule type" value="Genomic_DNA"/>
</dbReference>
<dbReference type="PANTHER" id="PTHR30383">
    <property type="entry name" value="THIOESTERASE 1/PROTEASE 1/LYSOPHOSPHOLIPASE L1"/>
    <property type="match status" value="1"/>
</dbReference>
<dbReference type="Gene3D" id="3.40.50.1110">
    <property type="entry name" value="SGNH hydrolase"/>
    <property type="match status" value="1"/>
</dbReference>
<dbReference type="PANTHER" id="PTHR30383:SF24">
    <property type="entry name" value="THIOESTERASE 1_PROTEASE 1_LYSOPHOSPHOLIPASE L1"/>
    <property type="match status" value="1"/>
</dbReference>
<organism evidence="2 3">
    <name type="scientific">Lamprobacter modestohalophilus</name>
    <dbReference type="NCBI Taxonomy" id="1064514"/>
    <lineage>
        <taxon>Bacteria</taxon>
        <taxon>Pseudomonadati</taxon>
        <taxon>Pseudomonadota</taxon>
        <taxon>Gammaproteobacteria</taxon>
        <taxon>Chromatiales</taxon>
        <taxon>Chromatiaceae</taxon>
        <taxon>Lamprobacter</taxon>
    </lineage>
</organism>
<evidence type="ECO:0000313" key="3">
    <source>
        <dbReference type="Proteomes" id="UP001138768"/>
    </source>
</evidence>
<gene>
    <name evidence="2" type="ORF">CKO42_13440</name>
</gene>
<evidence type="ECO:0000313" key="2">
    <source>
        <dbReference type="EMBL" id="MBK1619425.1"/>
    </source>
</evidence>
<dbReference type="InterPro" id="IPR013830">
    <property type="entry name" value="SGNH_hydro"/>
</dbReference>
<dbReference type="Pfam" id="PF13472">
    <property type="entry name" value="Lipase_GDSL_2"/>
    <property type="match status" value="1"/>
</dbReference>